<organism evidence="2 3">
    <name type="scientific">Nepenthes gracilis</name>
    <name type="common">Slender pitcher plant</name>
    <dbReference type="NCBI Taxonomy" id="150966"/>
    <lineage>
        <taxon>Eukaryota</taxon>
        <taxon>Viridiplantae</taxon>
        <taxon>Streptophyta</taxon>
        <taxon>Embryophyta</taxon>
        <taxon>Tracheophyta</taxon>
        <taxon>Spermatophyta</taxon>
        <taxon>Magnoliopsida</taxon>
        <taxon>eudicotyledons</taxon>
        <taxon>Gunneridae</taxon>
        <taxon>Pentapetalae</taxon>
        <taxon>Caryophyllales</taxon>
        <taxon>Nepenthaceae</taxon>
        <taxon>Nepenthes</taxon>
    </lineage>
</organism>
<evidence type="ECO:0000313" key="3">
    <source>
        <dbReference type="Proteomes" id="UP001279734"/>
    </source>
</evidence>
<evidence type="ECO:0000256" key="1">
    <source>
        <dbReference type="SAM" id="MobiDB-lite"/>
    </source>
</evidence>
<keyword evidence="3" id="KW-1185">Reference proteome</keyword>
<dbReference type="AlphaFoldDB" id="A0AAD3TLJ9"/>
<reference evidence="2" key="1">
    <citation type="submission" date="2023-05" db="EMBL/GenBank/DDBJ databases">
        <title>Nepenthes gracilis genome sequencing.</title>
        <authorList>
            <person name="Fukushima K."/>
        </authorList>
    </citation>
    <scope>NUCLEOTIDE SEQUENCE</scope>
    <source>
        <strain evidence="2">SING2019-196</strain>
    </source>
</reference>
<protein>
    <submittedName>
        <fullName evidence="2">Uncharacterized protein</fullName>
    </submittedName>
</protein>
<proteinExistence type="predicted"/>
<dbReference type="EMBL" id="BSYO01000039">
    <property type="protein sequence ID" value="GMH30977.1"/>
    <property type="molecule type" value="Genomic_DNA"/>
</dbReference>
<evidence type="ECO:0000313" key="2">
    <source>
        <dbReference type="EMBL" id="GMH30977.1"/>
    </source>
</evidence>
<feature type="compositionally biased region" description="Basic and acidic residues" evidence="1">
    <location>
        <begin position="39"/>
        <end position="65"/>
    </location>
</feature>
<name>A0AAD3TLJ9_NEPGR</name>
<sequence length="154" mass="17239">MEASHCDARCLYRGKSVTLANCSTGHDRGGQQLRYKCRDAGDGKAKQRKYRAERTRAGERKKEQQEEAEATQVFLDSEADELDNEKVSHGGQQHAENENARGGQQLLYPAFETYNKLPLLWLLILDVILHGLAPHPPPAAKHLQLVMAAYSTPE</sequence>
<dbReference type="Proteomes" id="UP001279734">
    <property type="component" value="Unassembled WGS sequence"/>
</dbReference>
<feature type="region of interest" description="Disordered" evidence="1">
    <location>
        <begin position="39"/>
        <end position="100"/>
    </location>
</feature>
<comment type="caution">
    <text evidence="2">The sequence shown here is derived from an EMBL/GenBank/DDBJ whole genome shotgun (WGS) entry which is preliminary data.</text>
</comment>
<gene>
    <name evidence="2" type="ORF">Nepgr_032820</name>
</gene>
<accession>A0AAD3TLJ9</accession>